<dbReference type="InterPro" id="IPR000917">
    <property type="entry name" value="Sulfatase_N"/>
</dbReference>
<evidence type="ECO:0000313" key="7">
    <source>
        <dbReference type="EMBL" id="VGO13502.1"/>
    </source>
</evidence>
<dbReference type="Gene3D" id="3.30.1120.10">
    <property type="match status" value="1"/>
</dbReference>
<dbReference type="CDD" id="cd16025">
    <property type="entry name" value="PAS_like"/>
    <property type="match status" value="1"/>
</dbReference>
<keyword evidence="4" id="KW-0106">Calcium</keyword>
<protein>
    <submittedName>
        <fullName evidence="7">Arylsulfatase</fullName>
    </submittedName>
</protein>
<keyword evidence="8" id="KW-1185">Reference proteome</keyword>
<sequence>MKSLKRIVKCFLMGAILAAPLFCSVSAAAEKPNIIVIMADDMGFSDLGCYGGEIQTPNIDQLAKEGVRLTGLRNAARCTPSRASLLTGRYSHSVGIGAMSKDEELPGYRGQLSADAPTMAEILKPHGYATGIVGKWHQTFTGKSTQKPLFPLDRGYDFFYGTWWGAKDYFSPKFMMKNGEHIDDNTPYPDDFYLTHALSDSAIEFVQNQIDQNRPFYLYLAHYAPHAPIQAPADRVQKCFDRYMAGFETLQRERFARQLELGVVPENAKIAAGMPSWDKLNDSQKREWANMMATYAAMIEIMDDGIGMLVESLKANGQYDNTLIFVLSDNGSTPERKGSATYAQLSNTPYRSYKAHTFEGGIASPLIVSWPTKLREYAGTLRHGPCHIIDILPTCLDAAGVEFPSEFRGKKAVQPDGRSILDAVKGAELPPLPFYWEHLGRRAVYQDGWKLVADGAKSPWKLYNLMADPTEQNDLSKQFPERADGLKRDWTNWAKENQVYRQKRPKGKQ</sequence>
<feature type="signal peptide" evidence="5">
    <location>
        <begin position="1"/>
        <end position="29"/>
    </location>
</feature>
<dbReference type="PANTHER" id="PTHR42693">
    <property type="entry name" value="ARYLSULFATASE FAMILY MEMBER"/>
    <property type="match status" value="1"/>
</dbReference>
<dbReference type="InterPro" id="IPR050738">
    <property type="entry name" value="Sulfatase"/>
</dbReference>
<evidence type="ECO:0000256" key="3">
    <source>
        <dbReference type="ARBA" id="ARBA00022801"/>
    </source>
</evidence>
<dbReference type="GO" id="GO:0046872">
    <property type="term" value="F:metal ion binding"/>
    <property type="evidence" value="ECO:0007669"/>
    <property type="project" value="UniProtKB-KW"/>
</dbReference>
<organism evidence="7 8">
    <name type="scientific">Pontiella desulfatans</name>
    <dbReference type="NCBI Taxonomy" id="2750659"/>
    <lineage>
        <taxon>Bacteria</taxon>
        <taxon>Pseudomonadati</taxon>
        <taxon>Kiritimatiellota</taxon>
        <taxon>Kiritimatiellia</taxon>
        <taxon>Kiritimatiellales</taxon>
        <taxon>Pontiellaceae</taxon>
        <taxon>Pontiella</taxon>
    </lineage>
</organism>
<dbReference type="EMBL" id="CAAHFG010000001">
    <property type="protein sequence ID" value="VGO13502.1"/>
    <property type="molecule type" value="Genomic_DNA"/>
</dbReference>
<keyword evidence="2" id="KW-0479">Metal-binding</keyword>
<dbReference type="Gene3D" id="3.40.720.10">
    <property type="entry name" value="Alkaline Phosphatase, subunit A"/>
    <property type="match status" value="1"/>
</dbReference>
<keyword evidence="5" id="KW-0732">Signal</keyword>
<accession>A0A6C2U0Q0</accession>
<evidence type="ECO:0000256" key="5">
    <source>
        <dbReference type="SAM" id="SignalP"/>
    </source>
</evidence>
<dbReference type="AlphaFoldDB" id="A0A6C2U0Q0"/>
<keyword evidence="3" id="KW-0378">Hydrolase</keyword>
<comment type="similarity">
    <text evidence="1">Belongs to the sulfatase family.</text>
</comment>
<dbReference type="InterPro" id="IPR017850">
    <property type="entry name" value="Alkaline_phosphatase_core_sf"/>
</dbReference>
<feature type="domain" description="Sulfatase N-terminal" evidence="6">
    <location>
        <begin position="32"/>
        <end position="401"/>
    </location>
</feature>
<dbReference type="PROSITE" id="PS00149">
    <property type="entry name" value="SULFATASE_2"/>
    <property type="match status" value="1"/>
</dbReference>
<evidence type="ECO:0000256" key="1">
    <source>
        <dbReference type="ARBA" id="ARBA00008779"/>
    </source>
</evidence>
<evidence type="ECO:0000256" key="4">
    <source>
        <dbReference type="ARBA" id="ARBA00022837"/>
    </source>
</evidence>
<name>A0A6C2U0Q0_PONDE</name>
<evidence type="ECO:0000259" key="6">
    <source>
        <dbReference type="Pfam" id="PF00884"/>
    </source>
</evidence>
<dbReference type="Pfam" id="PF00884">
    <property type="entry name" value="Sulfatase"/>
    <property type="match status" value="1"/>
</dbReference>
<feature type="chain" id="PRO_5028844754" evidence="5">
    <location>
        <begin position="30"/>
        <end position="509"/>
    </location>
</feature>
<gene>
    <name evidence="7" type="primary">atsA_116</name>
    <name evidence="7" type="ORF">PDESU_02059</name>
</gene>
<dbReference type="RefSeq" id="WP_136079071.1">
    <property type="nucleotide sequence ID" value="NZ_CAAHFG010000001.1"/>
</dbReference>
<evidence type="ECO:0000313" key="8">
    <source>
        <dbReference type="Proteomes" id="UP000366872"/>
    </source>
</evidence>
<reference evidence="7 8" key="1">
    <citation type="submission" date="2019-04" db="EMBL/GenBank/DDBJ databases">
        <authorList>
            <person name="Van Vliet M D."/>
        </authorList>
    </citation>
    <scope>NUCLEOTIDE SEQUENCE [LARGE SCALE GENOMIC DNA]</scope>
    <source>
        <strain evidence="7 8">F1</strain>
    </source>
</reference>
<dbReference type="SUPFAM" id="SSF53649">
    <property type="entry name" value="Alkaline phosphatase-like"/>
    <property type="match status" value="1"/>
</dbReference>
<dbReference type="InterPro" id="IPR024607">
    <property type="entry name" value="Sulfatase_CS"/>
</dbReference>
<dbReference type="PANTHER" id="PTHR42693:SF53">
    <property type="entry name" value="ENDO-4-O-SULFATASE"/>
    <property type="match status" value="1"/>
</dbReference>
<proteinExistence type="inferred from homology"/>
<dbReference type="Proteomes" id="UP000366872">
    <property type="component" value="Unassembled WGS sequence"/>
</dbReference>
<dbReference type="GO" id="GO:0004065">
    <property type="term" value="F:arylsulfatase activity"/>
    <property type="evidence" value="ECO:0007669"/>
    <property type="project" value="TreeGrafter"/>
</dbReference>
<evidence type="ECO:0000256" key="2">
    <source>
        <dbReference type="ARBA" id="ARBA00022723"/>
    </source>
</evidence>